<organism evidence="2 3">
    <name type="scientific">Favolaschia claudopus</name>
    <dbReference type="NCBI Taxonomy" id="2862362"/>
    <lineage>
        <taxon>Eukaryota</taxon>
        <taxon>Fungi</taxon>
        <taxon>Dikarya</taxon>
        <taxon>Basidiomycota</taxon>
        <taxon>Agaricomycotina</taxon>
        <taxon>Agaricomycetes</taxon>
        <taxon>Agaricomycetidae</taxon>
        <taxon>Agaricales</taxon>
        <taxon>Marasmiineae</taxon>
        <taxon>Mycenaceae</taxon>
        <taxon>Favolaschia</taxon>
    </lineage>
</organism>
<keyword evidence="3" id="KW-1185">Reference proteome</keyword>
<protein>
    <submittedName>
        <fullName evidence="2">Uncharacterized protein</fullName>
    </submittedName>
</protein>
<gene>
    <name evidence="2" type="ORF">R3P38DRAFT_3203653</name>
</gene>
<dbReference type="AlphaFoldDB" id="A0AAW0ASA6"/>
<dbReference type="EMBL" id="JAWWNJ010000052">
    <property type="protein sequence ID" value="KAK7015951.1"/>
    <property type="molecule type" value="Genomic_DNA"/>
</dbReference>
<feature type="compositionally biased region" description="Polar residues" evidence="1">
    <location>
        <begin position="19"/>
        <end position="33"/>
    </location>
</feature>
<evidence type="ECO:0000313" key="2">
    <source>
        <dbReference type="EMBL" id="KAK7015951.1"/>
    </source>
</evidence>
<reference evidence="2 3" key="1">
    <citation type="journal article" date="2024" name="J Genomics">
        <title>Draft genome sequencing and assembly of Favolaschia claudopus CIRM-BRFM 2984 isolated from oak limbs.</title>
        <authorList>
            <person name="Navarro D."/>
            <person name="Drula E."/>
            <person name="Chaduli D."/>
            <person name="Cazenave R."/>
            <person name="Ahrendt S."/>
            <person name="Wang J."/>
            <person name="Lipzen A."/>
            <person name="Daum C."/>
            <person name="Barry K."/>
            <person name="Grigoriev I.V."/>
            <person name="Favel A."/>
            <person name="Rosso M.N."/>
            <person name="Martin F."/>
        </authorList>
    </citation>
    <scope>NUCLEOTIDE SEQUENCE [LARGE SCALE GENOMIC DNA]</scope>
    <source>
        <strain evidence="2 3">CIRM-BRFM 2984</strain>
    </source>
</reference>
<proteinExistence type="predicted"/>
<comment type="caution">
    <text evidence="2">The sequence shown here is derived from an EMBL/GenBank/DDBJ whole genome shotgun (WGS) entry which is preliminary data.</text>
</comment>
<evidence type="ECO:0000313" key="3">
    <source>
        <dbReference type="Proteomes" id="UP001362999"/>
    </source>
</evidence>
<accession>A0AAW0ASA6</accession>
<sequence length="220" mass="24972">MRKDENDIPHTSLEPGSPASGNGLNEYLQTQPSSPFPSAGSAVQDVEDDTIPEYQYEMQNSQDYYPQEEEEDLSISEEWSQEGFAAAGVSTIGTNCIGEESGQELIKNEPESRMSTLCLTFKLHPEISEANPKSKSVNKIGEAECKWFQLSPLEQWIILRVRESRREGISAAEGFYRLRDRCVEQSRRELHLMYERQHLLRRLKEIHGLSGGFDPISSTE</sequence>
<evidence type="ECO:0000256" key="1">
    <source>
        <dbReference type="SAM" id="MobiDB-lite"/>
    </source>
</evidence>
<name>A0AAW0ASA6_9AGAR</name>
<dbReference type="Proteomes" id="UP001362999">
    <property type="component" value="Unassembled WGS sequence"/>
</dbReference>
<feature type="region of interest" description="Disordered" evidence="1">
    <location>
        <begin position="1"/>
        <end position="74"/>
    </location>
</feature>